<evidence type="ECO:0000313" key="3">
    <source>
        <dbReference type="Proteomes" id="UP000070501"/>
    </source>
</evidence>
<organism evidence="2 3">
    <name type="scientific">Microdochium bolleyi</name>
    <dbReference type="NCBI Taxonomy" id="196109"/>
    <lineage>
        <taxon>Eukaryota</taxon>
        <taxon>Fungi</taxon>
        <taxon>Dikarya</taxon>
        <taxon>Ascomycota</taxon>
        <taxon>Pezizomycotina</taxon>
        <taxon>Sordariomycetes</taxon>
        <taxon>Xylariomycetidae</taxon>
        <taxon>Xylariales</taxon>
        <taxon>Microdochiaceae</taxon>
        <taxon>Microdochium</taxon>
    </lineage>
</organism>
<sequence>MLASSAGQNVTHMPWEPLLVRPGHRPGSNVRQSEQLGERNVLPDDDSGGKAGGNPGSVRPGSWSIMAPYTRQPMWKRGALADIWIMMQTTGLRGHTVSLPPGSRES</sequence>
<gene>
    <name evidence="2" type="ORF">Micbo1qcDRAFT_178987</name>
</gene>
<dbReference type="EMBL" id="KQ964262">
    <property type="protein sequence ID" value="KXJ87492.1"/>
    <property type="molecule type" value="Genomic_DNA"/>
</dbReference>
<feature type="compositionally biased region" description="Polar residues" evidence="1">
    <location>
        <begin position="1"/>
        <end position="11"/>
    </location>
</feature>
<protein>
    <submittedName>
        <fullName evidence="2">Uncharacterized protein</fullName>
    </submittedName>
</protein>
<keyword evidence="3" id="KW-1185">Reference proteome</keyword>
<proteinExistence type="predicted"/>
<dbReference type="AlphaFoldDB" id="A0A136IRD1"/>
<feature type="region of interest" description="Disordered" evidence="1">
    <location>
        <begin position="1"/>
        <end position="64"/>
    </location>
</feature>
<evidence type="ECO:0000256" key="1">
    <source>
        <dbReference type="SAM" id="MobiDB-lite"/>
    </source>
</evidence>
<reference evidence="3" key="1">
    <citation type="submission" date="2016-02" db="EMBL/GenBank/DDBJ databases">
        <title>Draft genome sequence of Microdochium bolleyi, a fungal endophyte of beachgrass.</title>
        <authorList>
            <consortium name="DOE Joint Genome Institute"/>
            <person name="David A.S."/>
            <person name="May G."/>
            <person name="Haridas S."/>
            <person name="Lim J."/>
            <person name="Wang M."/>
            <person name="Labutti K."/>
            <person name="Lipzen A."/>
            <person name="Barry K."/>
            <person name="Grigoriev I.V."/>
        </authorList>
    </citation>
    <scope>NUCLEOTIDE SEQUENCE [LARGE SCALE GENOMIC DNA]</scope>
    <source>
        <strain evidence="3">J235TASD1</strain>
    </source>
</reference>
<name>A0A136IRD1_9PEZI</name>
<evidence type="ECO:0000313" key="2">
    <source>
        <dbReference type="EMBL" id="KXJ87492.1"/>
    </source>
</evidence>
<dbReference type="InParanoid" id="A0A136IRD1"/>
<accession>A0A136IRD1</accession>
<dbReference type="Proteomes" id="UP000070501">
    <property type="component" value="Unassembled WGS sequence"/>
</dbReference>